<name>A0A1B7TGE0_9ASCO</name>
<accession>A0A1B7TGE0</accession>
<organism evidence="1 2">
    <name type="scientific">Hanseniaspora valbyensis NRRL Y-1626</name>
    <dbReference type="NCBI Taxonomy" id="766949"/>
    <lineage>
        <taxon>Eukaryota</taxon>
        <taxon>Fungi</taxon>
        <taxon>Dikarya</taxon>
        <taxon>Ascomycota</taxon>
        <taxon>Saccharomycotina</taxon>
        <taxon>Saccharomycetes</taxon>
        <taxon>Saccharomycodales</taxon>
        <taxon>Saccharomycodaceae</taxon>
        <taxon>Hanseniaspora</taxon>
    </lineage>
</organism>
<dbReference type="AlphaFoldDB" id="A0A1B7TGE0"/>
<dbReference type="EMBL" id="LXPE01000006">
    <property type="protein sequence ID" value="OBA27817.1"/>
    <property type="molecule type" value="Genomic_DNA"/>
</dbReference>
<protein>
    <submittedName>
        <fullName evidence="1">Uncharacterized protein</fullName>
    </submittedName>
</protein>
<proteinExistence type="predicted"/>
<dbReference type="OrthoDB" id="3969686at2759"/>
<sequence>MSESKNNNLYEFKEDFHVENNKDSTVTQILNNTNQKVVFNSENNNKLWLQEDWDDLEVDEEFINNLKSELEKNQK</sequence>
<keyword evidence="2" id="KW-1185">Reference proteome</keyword>
<gene>
    <name evidence="1" type="ORF">HANVADRAFT_51934</name>
</gene>
<reference evidence="2" key="1">
    <citation type="journal article" date="2016" name="Proc. Natl. Acad. Sci. U.S.A.">
        <title>Comparative genomics of biotechnologically important yeasts.</title>
        <authorList>
            <person name="Riley R."/>
            <person name="Haridas S."/>
            <person name="Wolfe K.H."/>
            <person name="Lopes M.R."/>
            <person name="Hittinger C.T."/>
            <person name="Goeker M."/>
            <person name="Salamov A.A."/>
            <person name="Wisecaver J.H."/>
            <person name="Long T.M."/>
            <person name="Calvey C.H."/>
            <person name="Aerts A.L."/>
            <person name="Barry K.W."/>
            <person name="Choi C."/>
            <person name="Clum A."/>
            <person name="Coughlan A.Y."/>
            <person name="Deshpande S."/>
            <person name="Douglass A.P."/>
            <person name="Hanson S.J."/>
            <person name="Klenk H.-P."/>
            <person name="LaButti K.M."/>
            <person name="Lapidus A."/>
            <person name="Lindquist E.A."/>
            <person name="Lipzen A.M."/>
            <person name="Meier-Kolthoff J.P."/>
            <person name="Ohm R.A."/>
            <person name="Otillar R.P."/>
            <person name="Pangilinan J.L."/>
            <person name="Peng Y."/>
            <person name="Rokas A."/>
            <person name="Rosa C.A."/>
            <person name="Scheuner C."/>
            <person name="Sibirny A.A."/>
            <person name="Slot J.C."/>
            <person name="Stielow J.B."/>
            <person name="Sun H."/>
            <person name="Kurtzman C.P."/>
            <person name="Blackwell M."/>
            <person name="Grigoriev I.V."/>
            <person name="Jeffries T.W."/>
        </authorList>
    </citation>
    <scope>NUCLEOTIDE SEQUENCE [LARGE SCALE GENOMIC DNA]</scope>
    <source>
        <strain evidence="2">NRRL Y-1626</strain>
    </source>
</reference>
<dbReference type="Proteomes" id="UP000092321">
    <property type="component" value="Unassembled WGS sequence"/>
</dbReference>
<evidence type="ECO:0000313" key="1">
    <source>
        <dbReference type="EMBL" id="OBA27817.1"/>
    </source>
</evidence>
<comment type="caution">
    <text evidence="1">The sequence shown here is derived from an EMBL/GenBank/DDBJ whole genome shotgun (WGS) entry which is preliminary data.</text>
</comment>
<evidence type="ECO:0000313" key="2">
    <source>
        <dbReference type="Proteomes" id="UP000092321"/>
    </source>
</evidence>